<protein>
    <submittedName>
        <fullName evidence="2">Uncharacterized protein</fullName>
    </submittedName>
</protein>
<reference evidence="2" key="1">
    <citation type="journal article" date="2020" name="Fungal Divers.">
        <title>Resolving the Mortierellaceae phylogeny through synthesis of multi-gene phylogenetics and phylogenomics.</title>
        <authorList>
            <person name="Vandepol N."/>
            <person name="Liber J."/>
            <person name="Desiro A."/>
            <person name="Na H."/>
            <person name="Kennedy M."/>
            <person name="Barry K."/>
            <person name="Grigoriev I.V."/>
            <person name="Miller A.N."/>
            <person name="O'Donnell K."/>
            <person name="Stajich J.E."/>
            <person name="Bonito G."/>
        </authorList>
    </citation>
    <scope>NUCLEOTIDE SEQUENCE</scope>
    <source>
        <strain evidence="2">CK1249</strain>
    </source>
</reference>
<name>A0A9P6IXW0_MORAP</name>
<evidence type="ECO:0000313" key="2">
    <source>
        <dbReference type="EMBL" id="KAF9952280.1"/>
    </source>
</evidence>
<dbReference type="PANTHER" id="PTHR32026">
    <property type="entry name" value="METHYLTRANSFERASE-LIKE PROTEIN 24"/>
    <property type="match status" value="1"/>
</dbReference>
<evidence type="ECO:0000256" key="1">
    <source>
        <dbReference type="SAM" id="Coils"/>
    </source>
</evidence>
<sequence>MSPSTPNVLLMALRGLVKPRFLVVIGTVSELCILGFHHRDLDTTFRQIPKRFERIGNKVLNGENFLQSEQKVKATTTRLDYAELIHQTGLSRRKELLEKLGELDYENAPPAWWQSFPASFSCPHGVQRVGPYGHGGKWVYLDDSPRVHLHKALLGHKDYQDDHRSWKTLQTLMSELGHTWVDIVTIDLAGGEHQWSEALLSSYLSPSEPLPFGQLQVRTALLESAEQNKEEQEHEEEQETKMQEQHHLQLFQKQSLSEFRTWFEALENAGLRSFRSEVDFSGVESGSCKGPYAVEYSFINIYGDHSLLRD</sequence>
<evidence type="ECO:0000313" key="3">
    <source>
        <dbReference type="Proteomes" id="UP000738359"/>
    </source>
</evidence>
<dbReference type="EMBL" id="JAAAHY010001133">
    <property type="protein sequence ID" value="KAF9952280.1"/>
    <property type="molecule type" value="Genomic_DNA"/>
</dbReference>
<dbReference type="AlphaFoldDB" id="A0A9P6IXW0"/>
<dbReference type="OrthoDB" id="10006218at2759"/>
<accession>A0A9P6IXW0</accession>
<keyword evidence="1" id="KW-0175">Coiled coil</keyword>
<comment type="caution">
    <text evidence="2">The sequence shown here is derived from an EMBL/GenBank/DDBJ whole genome shotgun (WGS) entry which is preliminary data.</text>
</comment>
<dbReference type="PANTHER" id="PTHR32026:SF10">
    <property type="entry name" value="METHYLTRANSFERASE-LIKE PROTEIN 24-RELATED"/>
    <property type="match status" value="1"/>
</dbReference>
<feature type="coiled-coil region" evidence="1">
    <location>
        <begin position="215"/>
        <end position="245"/>
    </location>
</feature>
<dbReference type="InterPro" id="IPR026913">
    <property type="entry name" value="METTL24"/>
</dbReference>
<keyword evidence="3" id="KW-1185">Reference proteome</keyword>
<dbReference type="Proteomes" id="UP000738359">
    <property type="component" value="Unassembled WGS sequence"/>
</dbReference>
<organism evidence="2 3">
    <name type="scientific">Mortierella alpina</name>
    <name type="common">Oleaginous fungus</name>
    <name type="synonym">Mortierella renispora</name>
    <dbReference type="NCBI Taxonomy" id="64518"/>
    <lineage>
        <taxon>Eukaryota</taxon>
        <taxon>Fungi</taxon>
        <taxon>Fungi incertae sedis</taxon>
        <taxon>Mucoromycota</taxon>
        <taxon>Mortierellomycotina</taxon>
        <taxon>Mortierellomycetes</taxon>
        <taxon>Mortierellales</taxon>
        <taxon>Mortierellaceae</taxon>
        <taxon>Mortierella</taxon>
    </lineage>
</organism>
<proteinExistence type="predicted"/>
<gene>
    <name evidence="2" type="ORF">BGZ70_000658</name>
</gene>